<evidence type="ECO:0000256" key="6">
    <source>
        <dbReference type="ARBA" id="ARBA00022801"/>
    </source>
</evidence>
<proteinExistence type="inferred from homology"/>
<name>A0A0F9M004_9ZZZZ</name>
<dbReference type="CDD" id="cd08645">
    <property type="entry name" value="FMT_core_GART"/>
    <property type="match status" value="1"/>
</dbReference>
<keyword evidence="4" id="KW-0808">Transferase</keyword>
<dbReference type="InterPro" id="IPR002376">
    <property type="entry name" value="Formyl_transf_N"/>
</dbReference>
<dbReference type="Gene3D" id="3.40.50.170">
    <property type="entry name" value="Formyl transferase, N-terminal domain"/>
    <property type="match status" value="1"/>
</dbReference>
<dbReference type="PANTHER" id="PTHR43369">
    <property type="entry name" value="PHOSPHORIBOSYLGLYCINAMIDE FORMYLTRANSFERASE"/>
    <property type="match status" value="1"/>
</dbReference>
<accession>A0A0F9M004</accession>
<evidence type="ECO:0000259" key="7">
    <source>
        <dbReference type="Pfam" id="PF00551"/>
    </source>
</evidence>
<evidence type="ECO:0000313" key="8">
    <source>
        <dbReference type="EMBL" id="KKM98998.1"/>
    </source>
</evidence>
<dbReference type="AlphaFoldDB" id="A0A0F9M004"/>
<dbReference type="InterPro" id="IPR004810">
    <property type="entry name" value="PurU"/>
</dbReference>
<dbReference type="EC" id="2.1.2.2" evidence="2"/>
<dbReference type="PRINTS" id="PR01575">
    <property type="entry name" value="FFH4HYDRLASE"/>
</dbReference>
<dbReference type="GO" id="GO:0006189">
    <property type="term" value="P:'de novo' IMP biosynthetic process"/>
    <property type="evidence" value="ECO:0007669"/>
    <property type="project" value="InterPro"/>
</dbReference>
<sequence>MKIAVLASGSGSNLKALIDSIKDGSLPAEIALVISNNPEAFALERAKREGIESRVVRESDFDSRENYDEELIKIIKDYNVELVVLAGYMLICSKPLVEEFYGKLINLHPSMLPEFPGADAIGDALRSGAKITGVTVHFVDEGCDSGPIIFQEEVVIKEDDTEETLAERIHTVEHKILPKAVKYYAQGRLHLEDRNVSVG</sequence>
<dbReference type="InterPro" id="IPR036477">
    <property type="entry name" value="Formyl_transf_N_sf"/>
</dbReference>
<comment type="pathway">
    <text evidence="1">Purine metabolism; IMP biosynthesis via de novo pathway; N(2)-formyl-N(1)-(5-phospho-D-ribosyl)glycinamide from N(1)-(5-phospho-D-ribosyl)glycinamide (10-formyl THF route): step 1/1.</text>
</comment>
<comment type="caution">
    <text evidence="8">The sequence shown here is derived from an EMBL/GenBank/DDBJ whole genome shotgun (WGS) entry which is preliminary data.</text>
</comment>
<evidence type="ECO:0000256" key="4">
    <source>
        <dbReference type="ARBA" id="ARBA00022679"/>
    </source>
</evidence>
<organism evidence="8">
    <name type="scientific">marine sediment metagenome</name>
    <dbReference type="NCBI Taxonomy" id="412755"/>
    <lineage>
        <taxon>unclassified sequences</taxon>
        <taxon>metagenomes</taxon>
        <taxon>ecological metagenomes</taxon>
    </lineage>
</organism>
<dbReference type="FunFam" id="3.40.50.170:FF:000007">
    <property type="entry name" value="Phosphoribosylglycinamide formyltransferase"/>
    <property type="match status" value="1"/>
</dbReference>
<keyword evidence="6" id="KW-0378">Hydrolase</keyword>
<keyword evidence="3" id="KW-0554">One-carbon metabolism</keyword>
<evidence type="ECO:0000256" key="1">
    <source>
        <dbReference type="ARBA" id="ARBA00005054"/>
    </source>
</evidence>
<feature type="domain" description="Formyl transferase N-terminal" evidence="7">
    <location>
        <begin position="1"/>
        <end position="181"/>
    </location>
</feature>
<evidence type="ECO:0000256" key="3">
    <source>
        <dbReference type="ARBA" id="ARBA00022563"/>
    </source>
</evidence>
<evidence type="ECO:0000256" key="5">
    <source>
        <dbReference type="ARBA" id="ARBA00022755"/>
    </source>
</evidence>
<dbReference type="HAMAP" id="MF_01930">
    <property type="entry name" value="PurN"/>
    <property type="match status" value="1"/>
</dbReference>
<dbReference type="NCBIfam" id="TIGR00639">
    <property type="entry name" value="PurN"/>
    <property type="match status" value="1"/>
</dbReference>
<dbReference type="GO" id="GO:0008864">
    <property type="term" value="F:formyltetrahydrofolate deformylase activity"/>
    <property type="evidence" value="ECO:0007669"/>
    <property type="project" value="InterPro"/>
</dbReference>
<evidence type="ECO:0000256" key="2">
    <source>
        <dbReference type="ARBA" id="ARBA00012254"/>
    </source>
</evidence>
<dbReference type="Pfam" id="PF00551">
    <property type="entry name" value="Formyl_trans_N"/>
    <property type="match status" value="1"/>
</dbReference>
<dbReference type="SUPFAM" id="SSF53328">
    <property type="entry name" value="Formyltransferase"/>
    <property type="match status" value="1"/>
</dbReference>
<dbReference type="EMBL" id="LAZR01005551">
    <property type="protein sequence ID" value="KKM98998.1"/>
    <property type="molecule type" value="Genomic_DNA"/>
</dbReference>
<dbReference type="GO" id="GO:0006730">
    <property type="term" value="P:one-carbon metabolic process"/>
    <property type="evidence" value="ECO:0007669"/>
    <property type="project" value="UniProtKB-KW"/>
</dbReference>
<dbReference type="PANTHER" id="PTHR43369:SF2">
    <property type="entry name" value="PHOSPHORIBOSYLGLYCINAMIDE FORMYLTRANSFERASE"/>
    <property type="match status" value="1"/>
</dbReference>
<reference evidence="8" key="1">
    <citation type="journal article" date="2015" name="Nature">
        <title>Complex archaea that bridge the gap between prokaryotes and eukaryotes.</title>
        <authorList>
            <person name="Spang A."/>
            <person name="Saw J.H."/>
            <person name="Jorgensen S.L."/>
            <person name="Zaremba-Niedzwiedzka K."/>
            <person name="Martijn J."/>
            <person name="Lind A.E."/>
            <person name="van Eijk R."/>
            <person name="Schleper C."/>
            <person name="Guy L."/>
            <person name="Ettema T.J."/>
        </authorList>
    </citation>
    <scope>NUCLEOTIDE SEQUENCE</scope>
</reference>
<protein>
    <recommendedName>
        <fullName evidence="2">phosphoribosylglycinamide formyltransferase 1</fullName>
        <ecNumber evidence="2">2.1.2.2</ecNumber>
    </recommendedName>
</protein>
<dbReference type="GO" id="GO:0004644">
    <property type="term" value="F:phosphoribosylglycinamide formyltransferase activity"/>
    <property type="evidence" value="ECO:0007669"/>
    <property type="project" value="UniProtKB-EC"/>
</dbReference>
<dbReference type="GO" id="GO:0005829">
    <property type="term" value="C:cytosol"/>
    <property type="evidence" value="ECO:0007669"/>
    <property type="project" value="TreeGrafter"/>
</dbReference>
<keyword evidence="5" id="KW-0658">Purine biosynthesis</keyword>
<gene>
    <name evidence="8" type="ORF">LCGC14_1152290</name>
</gene>
<dbReference type="InterPro" id="IPR004607">
    <property type="entry name" value="GART"/>
</dbReference>